<dbReference type="AlphaFoldDB" id="A0AAN9CA98"/>
<gene>
    <name evidence="1" type="ORF">R3I93_020216</name>
</gene>
<protein>
    <submittedName>
        <fullName evidence="1">Uncharacterized protein</fullName>
    </submittedName>
</protein>
<sequence>MTLSLHHKGNITLTGHKYTQLLKRQLNASPFCYFVNHCRFGDHTICRCLKSAAVSPGVSSEATKAVPVKVWGWKHSIMGDLVGQGSFCCTAANVIIAAITDCTSKGKSMYA</sequence>
<name>A0AAN9CA98_9TELE</name>
<dbReference type="Proteomes" id="UP001364617">
    <property type="component" value="Unassembled WGS sequence"/>
</dbReference>
<accession>A0AAN9CA98</accession>
<evidence type="ECO:0000313" key="2">
    <source>
        <dbReference type="Proteomes" id="UP001364617"/>
    </source>
</evidence>
<evidence type="ECO:0000313" key="1">
    <source>
        <dbReference type="EMBL" id="KAK7127564.1"/>
    </source>
</evidence>
<organism evidence="1 2">
    <name type="scientific">Phoxinus phoxinus</name>
    <name type="common">Eurasian minnow</name>
    <dbReference type="NCBI Taxonomy" id="58324"/>
    <lineage>
        <taxon>Eukaryota</taxon>
        <taxon>Metazoa</taxon>
        <taxon>Chordata</taxon>
        <taxon>Craniata</taxon>
        <taxon>Vertebrata</taxon>
        <taxon>Euteleostomi</taxon>
        <taxon>Actinopterygii</taxon>
        <taxon>Neopterygii</taxon>
        <taxon>Teleostei</taxon>
        <taxon>Ostariophysi</taxon>
        <taxon>Cypriniformes</taxon>
        <taxon>Leuciscidae</taxon>
        <taxon>Phoxininae</taxon>
        <taxon>Phoxinus</taxon>
    </lineage>
</organism>
<dbReference type="EMBL" id="JAYKXH010000022">
    <property type="protein sequence ID" value="KAK7127564.1"/>
    <property type="molecule type" value="Genomic_DNA"/>
</dbReference>
<keyword evidence="2" id="KW-1185">Reference proteome</keyword>
<reference evidence="1 2" key="1">
    <citation type="submission" date="2024-02" db="EMBL/GenBank/DDBJ databases">
        <title>Chromosome-level genome assembly of the Eurasian Minnow (Phoxinus phoxinus).</title>
        <authorList>
            <person name="Oriowo T.O."/>
            <person name="Martin S."/>
            <person name="Stange M."/>
            <person name="Chrysostomakis Y."/>
            <person name="Brown T."/>
            <person name="Winkler S."/>
            <person name="Kukowka S."/>
            <person name="Myers E.W."/>
            <person name="Bohne A."/>
        </authorList>
    </citation>
    <scope>NUCLEOTIDE SEQUENCE [LARGE SCALE GENOMIC DNA]</scope>
    <source>
        <strain evidence="1">ZFMK-TIS-60720</strain>
        <tissue evidence="1">Whole Organism</tissue>
    </source>
</reference>
<comment type="caution">
    <text evidence="1">The sequence shown here is derived from an EMBL/GenBank/DDBJ whole genome shotgun (WGS) entry which is preliminary data.</text>
</comment>
<proteinExistence type="predicted"/>